<organism evidence="4">
    <name type="scientific">Soboliphyme baturini</name>
    <dbReference type="NCBI Taxonomy" id="241478"/>
    <lineage>
        <taxon>Eukaryota</taxon>
        <taxon>Metazoa</taxon>
        <taxon>Ecdysozoa</taxon>
        <taxon>Nematoda</taxon>
        <taxon>Enoplea</taxon>
        <taxon>Dorylaimia</taxon>
        <taxon>Dioctophymatida</taxon>
        <taxon>Dioctophymatoidea</taxon>
        <taxon>Soboliphymatidae</taxon>
        <taxon>Soboliphyme</taxon>
    </lineage>
</organism>
<dbReference type="Proteomes" id="UP000270296">
    <property type="component" value="Unassembled WGS sequence"/>
</dbReference>
<protein>
    <submittedName>
        <fullName evidence="2 4">Uncharacterized protein</fullName>
    </submittedName>
</protein>
<gene>
    <name evidence="2" type="ORF">SBAD_LOCUS10417</name>
</gene>
<name>A0A183J3G9_9BILA</name>
<dbReference type="WBParaSite" id="SBAD_0001078301-mRNA-1">
    <property type="protein sequence ID" value="SBAD_0001078301-mRNA-1"/>
    <property type="gene ID" value="SBAD_0001078301"/>
</dbReference>
<feature type="region of interest" description="Disordered" evidence="1">
    <location>
        <begin position="112"/>
        <end position="150"/>
    </location>
</feature>
<evidence type="ECO:0000313" key="3">
    <source>
        <dbReference type="Proteomes" id="UP000270296"/>
    </source>
</evidence>
<dbReference type="EMBL" id="UZAM01014046">
    <property type="protein sequence ID" value="VDP31659.1"/>
    <property type="molecule type" value="Genomic_DNA"/>
</dbReference>
<reference evidence="2 3" key="2">
    <citation type="submission" date="2018-11" db="EMBL/GenBank/DDBJ databases">
        <authorList>
            <consortium name="Pathogen Informatics"/>
        </authorList>
    </citation>
    <scope>NUCLEOTIDE SEQUENCE [LARGE SCALE GENOMIC DNA]</scope>
</reference>
<feature type="region of interest" description="Disordered" evidence="1">
    <location>
        <begin position="165"/>
        <end position="196"/>
    </location>
</feature>
<proteinExistence type="predicted"/>
<accession>A0A183J3G9</accession>
<feature type="compositionally biased region" description="Basic and acidic residues" evidence="1">
    <location>
        <begin position="127"/>
        <end position="146"/>
    </location>
</feature>
<evidence type="ECO:0000256" key="1">
    <source>
        <dbReference type="SAM" id="MobiDB-lite"/>
    </source>
</evidence>
<feature type="compositionally biased region" description="Low complexity" evidence="1">
    <location>
        <begin position="182"/>
        <end position="196"/>
    </location>
</feature>
<evidence type="ECO:0000313" key="2">
    <source>
        <dbReference type="EMBL" id="VDP31659.1"/>
    </source>
</evidence>
<reference evidence="4" key="1">
    <citation type="submission" date="2016-06" db="UniProtKB">
        <authorList>
            <consortium name="WormBaseParasite"/>
        </authorList>
    </citation>
    <scope>IDENTIFICATION</scope>
</reference>
<sequence>MPWTAANREMGSYDNRFVMYPSRRHSPGLHGHSPYHRNCLQPMPGTLNPLLSRFGEQEVLRAFNGPRPRLFQCDQQSSIFVLDCRSVPFAEFSSAAYGFELEEEISWNAKQAEGDEEKTAKKKKWGRKNEENRKKNQTEQKTHSDPGLHASAGIRGAEVAVTSVPVAGSSQPCTPPTPSPPQNESSSTSGSPSCETYSSYYPSLQNKSGNFQRKQYPDLEQYWISARSTLGSYCFGDGRARRVFSSKPPRVKPTRFKPQNLAVAPSKPLLQYL</sequence>
<keyword evidence="3" id="KW-1185">Reference proteome</keyword>
<dbReference type="AlphaFoldDB" id="A0A183J3G9"/>
<evidence type="ECO:0000313" key="4">
    <source>
        <dbReference type="WBParaSite" id="SBAD_0001078301-mRNA-1"/>
    </source>
</evidence>